<organism evidence="2">
    <name type="scientific">uncultured Caudovirales phage</name>
    <dbReference type="NCBI Taxonomy" id="2100421"/>
    <lineage>
        <taxon>Viruses</taxon>
        <taxon>Duplodnaviria</taxon>
        <taxon>Heunggongvirae</taxon>
        <taxon>Uroviricota</taxon>
        <taxon>Caudoviricetes</taxon>
        <taxon>Peduoviridae</taxon>
        <taxon>Maltschvirus</taxon>
        <taxon>Maltschvirus maltsch</taxon>
    </lineage>
</organism>
<accession>A0A6J7WQQ2</accession>
<name>A0A6J7WQQ2_9CAUD</name>
<keyword evidence="1" id="KW-0472">Membrane</keyword>
<keyword evidence="1" id="KW-1133">Transmembrane helix</keyword>
<evidence type="ECO:0008006" key="3">
    <source>
        <dbReference type="Google" id="ProtNLM"/>
    </source>
</evidence>
<protein>
    <recommendedName>
        <fullName evidence="3">Holin</fullName>
    </recommendedName>
</protein>
<evidence type="ECO:0000256" key="1">
    <source>
        <dbReference type="SAM" id="Phobius"/>
    </source>
</evidence>
<evidence type="ECO:0000313" key="2">
    <source>
        <dbReference type="EMBL" id="CAB5220371.1"/>
    </source>
</evidence>
<keyword evidence="1" id="KW-0812">Transmembrane</keyword>
<dbReference type="EMBL" id="LR798283">
    <property type="protein sequence ID" value="CAB5220371.1"/>
    <property type="molecule type" value="Genomic_DNA"/>
</dbReference>
<sequence length="112" mass="11251">MNTSVTIDPLLISLIAGAIIPVIVAFSTKLKSSAGVKSVVGIALSVVAGTLTQITNSNGTFDLKQTAVASLITLVTSLTAYNGFWKPVVAVNSKALPSIGIGATQPSAAPQA</sequence>
<feature type="transmembrane region" description="Helical" evidence="1">
    <location>
        <begin position="67"/>
        <end position="85"/>
    </location>
</feature>
<reference evidence="2" key="1">
    <citation type="submission" date="2020-05" db="EMBL/GenBank/DDBJ databases">
        <authorList>
            <person name="Chiriac C."/>
            <person name="Salcher M."/>
            <person name="Ghai R."/>
            <person name="Kavagutti S V."/>
        </authorList>
    </citation>
    <scope>NUCLEOTIDE SEQUENCE</scope>
</reference>
<proteinExistence type="predicted"/>
<feature type="transmembrane region" description="Helical" evidence="1">
    <location>
        <begin position="38"/>
        <end position="55"/>
    </location>
</feature>
<feature type="transmembrane region" description="Helical" evidence="1">
    <location>
        <begin position="6"/>
        <end position="26"/>
    </location>
</feature>
<gene>
    <name evidence="2" type="ORF">UFOVP238_37</name>
</gene>